<dbReference type="GO" id="GO:0000139">
    <property type="term" value="C:Golgi membrane"/>
    <property type="evidence" value="ECO:0007669"/>
    <property type="project" value="UniProtKB-SubCell"/>
</dbReference>
<keyword evidence="9" id="KW-0496">Mitochondrion</keyword>
<organism evidence="9 10">
    <name type="scientific">Plasmodiophora brassicae</name>
    <name type="common">Clubroot disease agent</name>
    <dbReference type="NCBI Taxonomy" id="37360"/>
    <lineage>
        <taxon>Eukaryota</taxon>
        <taxon>Sar</taxon>
        <taxon>Rhizaria</taxon>
        <taxon>Endomyxa</taxon>
        <taxon>Phytomyxea</taxon>
        <taxon>Plasmodiophorida</taxon>
        <taxon>Plasmodiophoridae</taxon>
        <taxon>Plasmodiophora</taxon>
    </lineage>
</organism>
<dbReference type="GO" id="GO:0006891">
    <property type="term" value="P:intra-Golgi vesicle-mediated transport"/>
    <property type="evidence" value="ECO:0007669"/>
    <property type="project" value="InterPro"/>
</dbReference>
<feature type="coiled-coil region" evidence="5">
    <location>
        <begin position="114"/>
        <end position="169"/>
    </location>
</feature>
<feature type="domain" description="Conserved oligomeric Golgi complex subunit 5 N-terminal" evidence="7">
    <location>
        <begin position="58"/>
        <end position="178"/>
    </location>
</feature>
<dbReference type="PANTHER" id="PTHR13228:SF3">
    <property type="entry name" value="CONSERVED OLIGOMERIC GOLGI COMPLEX SUBUNIT 5"/>
    <property type="match status" value="1"/>
</dbReference>
<keyword evidence="4" id="KW-0472">Membrane</keyword>
<dbReference type="EMBL" id="OVEO01000006">
    <property type="protein sequence ID" value="SPQ96886.1"/>
    <property type="molecule type" value="Genomic_DNA"/>
</dbReference>
<feature type="domain" description="Conserved oligomeric Golgi complex subunit 5 helical" evidence="8">
    <location>
        <begin position="213"/>
        <end position="418"/>
    </location>
</feature>
<accession>A0A3P3Y9P5</accession>
<evidence type="ECO:0000259" key="8">
    <source>
        <dbReference type="Pfam" id="PF20649"/>
    </source>
</evidence>
<feature type="region of interest" description="Disordered" evidence="6">
    <location>
        <begin position="1"/>
        <end position="23"/>
    </location>
</feature>
<proteinExistence type="predicted"/>
<dbReference type="InterPro" id="IPR048485">
    <property type="entry name" value="COG5_helical"/>
</dbReference>
<evidence type="ECO:0000256" key="6">
    <source>
        <dbReference type="SAM" id="MobiDB-lite"/>
    </source>
</evidence>
<dbReference type="PANTHER" id="PTHR13228">
    <property type="entry name" value="CONSERVED OLIGOMERIC GOLGI COMPLEX COMPONENT 5"/>
    <property type="match status" value="1"/>
</dbReference>
<dbReference type="GO" id="GO:0017119">
    <property type="term" value="C:Golgi transport complex"/>
    <property type="evidence" value="ECO:0007669"/>
    <property type="project" value="InterPro"/>
</dbReference>
<evidence type="ECO:0000256" key="4">
    <source>
        <dbReference type="ARBA" id="ARBA00023136"/>
    </source>
</evidence>
<dbReference type="AlphaFoldDB" id="A0A3P3Y9P5"/>
<dbReference type="Proteomes" id="UP000290189">
    <property type="component" value="Unassembled WGS sequence"/>
</dbReference>
<evidence type="ECO:0000313" key="9">
    <source>
        <dbReference type="EMBL" id="SPQ96886.1"/>
    </source>
</evidence>
<geneLocation type="mitochondrion" evidence="9"/>
<gene>
    <name evidence="9" type="ORF">PLBR_LOCUS4101</name>
</gene>
<feature type="compositionally biased region" description="Low complexity" evidence="6">
    <location>
        <begin position="1"/>
        <end position="11"/>
    </location>
</feature>
<evidence type="ECO:0000259" key="7">
    <source>
        <dbReference type="Pfam" id="PF10392"/>
    </source>
</evidence>
<reference evidence="9 10" key="1">
    <citation type="submission" date="2018-03" db="EMBL/GenBank/DDBJ databases">
        <authorList>
            <person name="Fogelqvist J."/>
        </authorList>
    </citation>
    <scope>NUCLEOTIDE SEQUENCE [LARGE SCALE GENOMIC DNA]</scope>
</reference>
<keyword evidence="3" id="KW-0333">Golgi apparatus</keyword>
<sequence length="810" mass="89007">MAVGRDASLSSDESDDDLGLSGNVTRSTKSVRVRHGSGQFSTQAELFEAWRKDELFQTFLSEDFDIDTFMSVINLHNVSRLADRLNAAVRTIDAHIHAEVAANHEDLLRQSVQIDAVETDAKDLLNESSALQSEFQAIHASIMQPFEKIKRLVNKLNATQENAEVLRCVLRFVQLVSKAKSALHSNEPGSLAEASRNALILSEIIELANASDLHTIDCLSADYLWVQQQTDAIRAQTESALKAALLCGNQVDIGAALQCAFNLNQLAVIVSNVVDGTRSDFENLVKTMLDVSTLLSPTTSKADSEQTGARLRSLVWQHLESVFDGLLEAVTNISTLQTVLGKKTDSQTRQTLQQIVMNNRHSDAVSPKSRRTLLLEFFQGVVDVLEGELQAFCNRSTLLSGVIESEFPRLFDLSESAWERGLARILPASCRADLFRAIARYQSTFVSKLVAKMQSPLSIMFPSSVTSSSPVPTSADIATMFSAIVDSMAAVEGRQDLHRPILKGAAGTIFLCASKCEELLGQEVDNSPMLWTAPTYDRLASIFTILGSLDHNLMAVIAGIHPRCRSVQRELASTLLGPPRRSLRSIGQRIVQPLFNMTLSSLESAIAPDSAQIVDAVKAELERLRTALLKIASKPFHLKGYLKPFTGNIETFLMLRFAASMSTVMHATKDTLFARVLAELPQLEAAITQFLTCADSKRGTSDPSKRAPVKLAQFRSMIANQASVSWMPPTNDQRMAIPKFALASIALAGNTGTNTICDLICWSSSELFRWLLSHDESEHVRLLREHVLDQITASESQVFDFVSQLVSDES</sequence>
<dbReference type="InterPro" id="IPR019465">
    <property type="entry name" value="Cog5"/>
</dbReference>
<dbReference type="Pfam" id="PF10392">
    <property type="entry name" value="COG5_N"/>
    <property type="match status" value="1"/>
</dbReference>
<protein>
    <recommendedName>
        <fullName evidence="2">Conserved oligomeric Golgi complex subunit 5</fullName>
    </recommendedName>
</protein>
<keyword evidence="5" id="KW-0175">Coiled coil</keyword>
<evidence type="ECO:0000256" key="5">
    <source>
        <dbReference type="SAM" id="Coils"/>
    </source>
</evidence>
<dbReference type="Pfam" id="PF20649">
    <property type="entry name" value="COG5_C"/>
    <property type="match status" value="1"/>
</dbReference>
<evidence type="ECO:0000256" key="3">
    <source>
        <dbReference type="ARBA" id="ARBA00023034"/>
    </source>
</evidence>
<evidence type="ECO:0000313" key="10">
    <source>
        <dbReference type="Proteomes" id="UP000290189"/>
    </source>
</evidence>
<dbReference type="InterPro" id="IPR049176">
    <property type="entry name" value="COG5_N"/>
</dbReference>
<evidence type="ECO:0000256" key="2">
    <source>
        <dbReference type="ARBA" id="ARBA00020974"/>
    </source>
</evidence>
<evidence type="ECO:0000256" key="1">
    <source>
        <dbReference type="ARBA" id="ARBA00004395"/>
    </source>
</evidence>
<comment type="subcellular location">
    <subcellularLocation>
        <location evidence="1">Golgi apparatus membrane</location>
        <topology evidence="1">Peripheral membrane protein</topology>
    </subcellularLocation>
</comment>
<name>A0A3P3Y9P5_PLABS</name>